<dbReference type="AlphaFoldDB" id="A0AAP1H7B1"/>
<dbReference type="EMBL" id="LJZV01000016">
    <property type="protein sequence ID" value="KZD90337.1"/>
    <property type="molecule type" value="Genomic_DNA"/>
</dbReference>
<reference evidence="1 2" key="1">
    <citation type="submission" date="2015-09" db="EMBL/GenBank/DDBJ databases">
        <title>Spore heat resistance.</title>
        <authorList>
            <person name="Boekhorst J."/>
            <person name="Berendsen E.M."/>
            <person name="Wells-Bennik M.H."/>
            <person name="Kuipers O.P."/>
        </authorList>
    </citation>
    <scope>NUCLEOTIDE SEQUENCE [LARGE SCALE GENOMIC DNA]</scope>
    <source>
        <strain evidence="1 2">B4122</strain>
    </source>
</reference>
<evidence type="ECO:0000313" key="1">
    <source>
        <dbReference type="EMBL" id="KZD90337.1"/>
    </source>
</evidence>
<evidence type="ECO:0000313" key="2">
    <source>
        <dbReference type="Proteomes" id="UP000076442"/>
    </source>
</evidence>
<accession>A0AAP1H7B1</accession>
<dbReference type="Proteomes" id="UP000076442">
    <property type="component" value="Unassembled WGS sequence"/>
</dbReference>
<sequence>MKKFSKVERNLITVVLDGRRNDYKKERDFEKVFGRNASIDLVEGRKYLLDDALFGEKGAPGVIGDLLYEMECGNIRYDVMIDALEAAVNEDWENVPSVEEALNLTTRQNDYPQVLTTFLNAYKAIHLSAKEEGVSLGDQLDSMVEEVLKGIGINKDDYEISLLEFPIKAEALNMDVVQSMLRNANWTDRNGDFDFIKRTLLATKALDERASSEGVVIFRFLQDIEALAFYAAGFDGRHHELCDNALTLYYDDEKTIDDTVNEIKKLVNGQ</sequence>
<name>A0AAP1H7B1_BACIU</name>
<proteinExistence type="predicted"/>
<organism evidence="1 2">
    <name type="scientific">Bacillus subtilis</name>
    <dbReference type="NCBI Taxonomy" id="1423"/>
    <lineage>
        <taxon>Bacteria</taxon>
        <taxon>Bacillati</taxon>
        <taxon>Bacillota</taxon>
        <taxon>Bacilli</taxon>
        <taxon>Bacillales</taxon>
        <taxon>Bacillaceae</taxon>
        <taxon>Bacillus</taxon>
    </lineage>
</organism>
<gene>
    <name evidence="1" type="ORF">B4122_3258</name>
</gene>
<protein>
    <submittedName>
        <fullName evidence="1">Uncharacterized protein</fullName>
    </submittedName>
</protein>
<dbReference type="RefSeq" id="WP_042974619.1">
    <property type="nucleotide sequence ID" value="NZ_JXHR01000003.1"/>
</dbReference>
<comment type="caution">
    <text evidence="1">The sequence shown here is derived from an EMBL/GenBank/DDBJ whole genome shotgun (WGS) entry which is preliminary data.</text>
</comment>